<organism evidence="4 5">
    <name type="scientific">Halorientalis brevis</name>
    <dbReference type="NCBI Taxonomy" id="1126241"/>
    <lineage>
        <taxon>Archaea</taxon>
        <taxon>Methanobacteriati</taxon>
        <taxon>Methanobacteriota</taxon>
        <taxon>Stenosarchaea group</taxon>
        <taxon>Halobacteria</taxon>
        <taxon>Halobacteriales</taxon>
        <taxon>Haloarculaceae</taxon>
        <taxon>Halorientalis</taxon>
    </lineage>
</organism>
<dbReference type="InterPro" id="IPR036249">
    <property type="entry name" value="Thioredoxin-like_sf"/>
</dbReference>
<name>A0ABD6CIZ1_9EURY</name>
<dbReference type="Pfam" id="PF13192">
    <property type="entry name" value="Thioredoxin_3"/>
    <property type="match status" value="1"/>
</dbReference>
<evidence type="ECO:0000313" key="5">
    <source>
        <dbReference type="Proteomes" id="UP001597119"/>
    </source>
</evidence>
<reference evidence="4 5" key="1">
    <citation type="journal article" date="2019" name="Int. J. Syst. Evol. Microbiol.">
        <title>The Global Catalogue of Microorganisms (GCM) 10K type strain sequencing project: providing services to taxonomists for standard genome sequencing and annotation.</title>
        <authorList>
            <consortium name="The Broad Institute Genomics Platform"/>
            <consortium name="The Broad Institute Genome Sequencing Center for Infectious Disease"/>
            <person name="Wu L."/>
            <person name="Ma J."/>
        </authorList>
    </citation>
    <scope>NUCLEOTIDE SEQUENCE [LARGE SCALE GENOMIC DNA]</scope>
    <source>
        <strain evidence="4 5">CGMCC 1.12125</strain>
    </source>
</reference>
<comment type="caution">
    <text evidence="4">The sequence shown here is derived from an EMBL/GenBank/DDBJ whole genome shotgun (WGS) entry which is preliminary data.</text>
</comment>
<keyword evidence="2" id="KW-0249">Electron transport</keyword>
<proteinExistence type="inferred from homology"/>
<dbReference type="InterPro" id="IPR005243">
    <property type="entry name" value="THIRX-like_proc"/>
</dbReference>
<dbReference type="EMBL" id="JBHUDJ010000015">
    <property type="protein sequence ID" value="MFD1589516.1"/>
    <property type="molecule type" value="Genomic_DNA"/>
</dbReference>
<dbReference type="InterPro" id="IPR012336">
    <property type="entry name" value="Thioredoxin-like_fold"/>
</dbReference>
<protein>
    <submittedName>
        <fullName evidence="4">Thioredoxin family protein</fullName>
    </submittedName>
</protein>
<dbReference type="SUPFAM" id="SSF52833">
    <property type="entry name" value="Thioredoxin-like"/>
    <property type="match status" value="1"/>
</dbReference>
<dbReference type="PANTHER" id="PTHR36450:SF1">
    <property type="entry name" value="THIOREDOXIN"/>
    <property type="match status" value="1"/>
</dbReference>
<evidence type="ECO:0000256" key="1">
    <source>
        <dbReference type="ARBA" id="ARBA00007787"/>
    </source>
</evidence>
<keyword evidence="5" id="KW-1185">Reference proteome</keyword>
<accession>A0ABD6CIZ1</accession>
<evidence type="ECO:0000313" key="4">
    <source>
        <dbReference type="EMBL" id="MFD1589516.1"/>
    </source>
</evidence>
<evidence type="ECO:0000259" key="3">
    <source>
        <dbReference type="Pfam" id="PF13192"/>
    </source>
</evidence>
<gene>
    <name evidence="4" type="ORF">ACFR9U_21270</name>
</gene>
<dbReference type="PANTHER" id="PTHR36450">
    <property type="entry name" value="THIOREDOXIN"/>
    <property type="match status" value="1"/>
</dbReference>
<dbReference type="Gene3D" id="3.40.30.10">
    <property type="entry name" value="Glutaredoxin"/>
    <property type="match status" value="1"/>
</dbReference>
<dbReference type="NCBIfam" id="TIGR00412">
    <property type="entry name" value="redox_disulf_2"/>
    <property type="match status" value="1"/>
</dbReference>
<dbReference type="RefSeq" id="WP_247380950.1">
    <property type="nucleotide sequence ID" value="NZ_JALLGV010000009.1"/>
</dbReference>
<evidence type="ECO:0000256" key="2">
    <source>
        <dbReference type="ARBA" id="ARBA00022982"/>
    </source>
</evidence>
<dbReference type="Proteomes" id="UP001597119">
    <property type="component" value="Unassembled WGS sequence"/>
</dbReference>
<comment type="similarity">
    <text evidence="1">Belongs to the glutaredoxin family.</text>
</comment>
<feature type="domain" description="Thioredoxin-like fold" evidence="3">
    <location>
        <begin position="1"/>
        <end position="76"/>
    </location>
</feature>
<dbReference type="AlphaFoldDB" id="A0ABD6CIZ1"/>
<sequence length="80" mass="8914">MKITIYGPGNCSNCTQLKEKTQNVVDEHGFDADVEKEGDTMKIAEKGIMSTPGFEIDDEMVFAGSNPPEAELKEYIEERL</sequence>
<keyword evidence="2" id="KW-0813">Transport</keyword>